<dbReference type="OrthoDB" id="6476622at2"/>
<keyword evidence="2" id="KW-1185">Reference proteome</keyword>
<sequence length="108" mass="13017">MVTDNEVLSFFRNKLPEMATLTLKRIPFQMNDILQEFVEPDDMAYAINDFAEKFCVNMMAMNFESYYPWKVAWFFRKWYTSKPLNQEKKPLTVRMFAESAKAGRWLYD</sequence>
<reference evidence="1 2" key="1">
    <citation type="submission" date="2018-10" db="EMBL/GenBank/DDBJ databases">
        <title>Draft genome sequence for the type isolate of Erwinia psidii, agent causal of bacterial blight in guava (Psidium guajava) and wilt and die-back of Eucalyptus spp.</title>
        <authorList>
            <person name="Hermenegildo P.S."/>
            <person name="Santos S.A."/>
            <person name="Guimaraes L.M.S."/>
            <person name="Vidigal P.M.P."/>
            <person name="Pereira I.C."/>
            <person name="Badel J.L."/>
            <person name="Alfenas-Zerbini P."/>
            <person name="Ferreira M.A.S.V."/>
            <person name="Alfenas A.C."/>
        </authorList>
    </citation>
    <scope>NUCLEOTIDE SEQUENCE [LARGE SCALE GENOMIC DNA]</scope>
    <source>
        <strain evidence="1 2">IBSBF 435</strain>
    </source>
</reference>
<dbReference type="Proteomes" id="UP000279457">
    <property type="component" value="Unassembled WGS sequence"/>
</dbReference>
<comment type="caution">
    <text evidence="1">The sequence shown here is derived from an EMBL/GenBank/DDBJ whole genome shotgun (WGS) entry which is preliminary data.</text>
</comment>
<name>A0A3N6SIA1_9GAMM</name>
<dbReference type="EMBL" id="RHHM01000012">
    <property type="protein sequence ID" value="RQM37306.1"/>
    <property type="molecule type" value="Genomic_DNA"/>
</dbReference>
<proteinExistence type="predicted"/>
<evidence type="ECO:0000313" key="1">
    <source>
        <dbReference type="EMBL" id="RQM37306.1"/>
    </source>
</evidence>
<dbReference type="RefSeq" id="WP_124233889.1">
    <property type="nucleotide sequence ID" value="NZ_RHHM01000012.1"/>
</dbReference>
<gene>
    <name evidence="1" type="ORF">EB241_15150</name>
</gene>
<accession>A0A3N6SIA1</accession>
<dbReference type="AlphaFoldDB" id="A0A3N6SIA1"/>
<evidence type="ECO:0000313" key="2">
    <source>
        <dbReference type="Proteomes" id="UP000279457"/>
    </source>
</evidence>
<protein>
    <submittedName>
        <fullName evidence="1">DUF1493 family protein</fullName>
    </submittedName>
</protein>
<dbReference type="Pfam" id="PF07377">
    <property type="entry name" value="DUF1493"/>
    <property type="match status" value="1"/>
</dbReference>
<dbReference type="InterPro" id="IPR010862">
    <property type="entry name" value="DUF1493"/>
</dbReference>
<organism evidence="1 2">
    <name type="scientific">Erwinia psidii</name>
    <dbReference type="NCBI Taxonomy" id="69224"/>
    <lineage>
        <taxon>Bacteria</taxon>
        <taxon>Pseudomonadati</taxon>
        <taxon>Pseudomonadota</taxon>
        <taxon>Gammaproteobacteria</taxon>
        <taxon>Enterobacterales</taxon>
        <taxon>Erwiniaceae</taxon>
        <taxon>Erwinia</taxon>
    </lineage>
</organism>